<evidence type="ECO:0000313" key="15">
    <source>
        <dbReference type="EMBL" id="EFM12816.1"/>
    </source>
</evidence>
<feature type="binding site" evidence="10">
    <location>
        <begin position="105"/>
        <end position="111"/>
    </location>
    <ligand>
        <name>ATP</name>
        <dbReference type="ChEBI" id="CHEBI:30616"/>
    </ligand>
</feature>
<evidence type="ECO:0000256" key="5">
    <source>
        <dbReference type="ARBA" id="ARBA00022840"/>
    </source>
</evidence>
<keyword evidence="5 10" id="KW-0067">ATP-binding</keyword>
<dbReference type="HAMAP" id="MF_02019">
    <property type="entry name" value="MurF"/>
    <property type="match status" value="1"/>
</dbReference>
<feature type="domain" description="Mur ligase central" evidence="14">
    <location>
        <begin position="103"/>
        <end position="300"/>
    </location>
</feature>
<evidence type="ECO:0000256" key="1">
    <source>
        <dbReference type="ARBA" id="ARBA00022490"/>
    </source>
</evidence>
<evidence type="ECO:0000256" key="2">
    <source>
        <dbReference type="ARBA" id="ARBA00022598"/>
    </source>
</evidence>
<comment type="pathway">
    <text evidence="10 11">Cell wall biogenesis; peptidoglycan biosynthesis.</text>
</comment>
<keyword evidence="3 10" id="KW-0132">Cell division</keyword>
<evidence type="ECO:0000313" key="16">
    <source>
        <dbReference type="Proteomes" id="UP000005387"/>
    </source>
</evidence>
<comment type="function">
    <text evidence="10 11">Involved in cell wall formation. Catalyzes the final step in the synthesis of UDP-N-acetylmuramoyl-pentapeptide, the precursor of murein.</text>
</comment>
<keyword evidence="6 10" id="KW-0133">Cell shape</keyword>
<dbReference type="Gene3D" id="3.90.190.20">
    <property type="entry name" value="Mur ligase, C-terminal domain"/>
    <property type="match status" value="1"/>
</dbReference>
<dbReference type="GO" id="GO:0047480">
    <property type="term" value="F:UDP-N-acetylmuramoyl-tripeptide-D-alanyl-D-alanine ligase activity"/>
    <property type="evidence" value="ECO:0007669"/>
    <property type="project" value="UniProtKB-UniRule"/>
</dbReference>
<evidence type="ECO:0000256" key="6">
    <source>
        <dbReference type="ARBA" id="ARBA00022960"/>
    </source>
</evidence>
<keyword evidence="16" id="KW-1185">Reference proteome</keyword>
<evidence type="ECO:0000256" key="7">
    <source>
        <dbReference type="ARBA" id="ARBA00022984"/>
    </source>
</evidence>
<dbReference type="Pfam" id="PF02875">
    <property type="entry name" value="Mur_ligase_C"/>
    <property type="match status" value="1"/>
</dbReference>
<dbReference type="Pfam" id="PF01225">
    <property type="entry name" value="Mur_ligase"/>
    <property type="match status" value="1"/>
</dbReference>
<organism evidence="15 16">
    <name type="scientific">Paenibacillus curdlanolyticus YK9</name>
    <dbReference type="NCBI Taxonomy" id="717606"/>
    <lineage>
        <taxon>Bacteria</taxon>
        <taxon>Bacillati</taxon>
        <taxon>Bacillota</taxon>
        <taxon>Bacilli</taxon>
        <taxon>Bacillales</taxon>
        <taxon>Paenibacillaceae</taxon>
        <taxon>Paenibacillus</taxon>
    </lineage>
</organism>
<evidence type="ECO:0000259" key="14">
    <source>
        <dbReference type="Pfam" id="PF08245"/>
    </source>
</evidence>
<evidence type="ECO:0000259" key="13">
    <source>
        <dbReference type="Pfam" id="PF02875"/>
    </source>
</evidence>
<evidence type="ECO:0000256" key="3">
    <source>
        <dbReference type="ARBA" id="ARBA00022618"/>
    </source>
</evidence>
<gene>
    <name evidence="10" type="primary">murF</name>
    <name evidence="15" type="ORF">PaecuDRAFT_0327</name>
</gene>
<sequence length="465" mass="49181">MCGGTLANEQRDSQIAISGITKDSRAVEPGQLYVPLIGENFDGHEFAAQSLAAGAAGSLWEEGCPVPDELAEAPLVLVPDTLSALQRLASAYREELNVRIVGITGSNGKTTTKDLTAAVLGTIYRVHKTAGNLNNHIGVPLTILQLDETIETAVLEMGMSDFGEIELLSTIASPDAAIITNVGDAHMLQLGSRAGIAEAKLEIVAGLLPGGALVFNGDEPLLRERLAQIELPEGTELVPFGAAADCQWSASNVQIGSDASAFDVVSPLLSAEEAEQLRGITLPVPGAHNVMNALAAIAVAYRFGVPAAQIRDGLATVTMTGMRIQPVDAFNGAKILNDAYNANPTAVRAAVDLVAELTGYRRKWVVLADMLELGPEEADLHRGIGAYVTPEKADAVLTWGPLAQYIADGAAVAFEAAGRADDVRHFEDKEQLTAWLREQLHADDLVLVKGSRGMRMEQVVQALEN</sequence>
<reference evidence="15 16" key="1">
    <citation type="submission" date="2010-07" db="EMBL/GenBank/DDBJ databases">
        <title>The draft genome of Paenibacillus curdlanolyticus YK9.</title>
        <authorList>
            <consortium name="US DOE Joint Genome Institute (JGI-PGF)"/>
            <person name="Lucas S."/>
            <person name="Copeland A."/>
            <person name="Lapidus A."/>
            <person name="Cheng J.-F."/>
            <person name="Bruce D."/>
            <person name="Goodwin L."/>
            <person name="Pitluck S."/>
            <person name="Land M.L."/>
            <person name="Hauser L."/>
            <person name="Chang Y.-J."/>
            <person name="Jeffries C."/>
            <person name="Anderson I.J."/>
            <person name="Johnson E."/>
            <person name="Loganathan U."/>
            <person name="Mulhopadhyay B."/>
            <person name="Kyrpides N."/>
            <person name="Woyke T.J."/>
        </authorList>
    </citation>
    <scope>NUCLEOTIDE SEQUENCE [LARGE SCALE GENOMIC DNA]</scope>
    <source>
        <strain evidence="15 16">YK9</strain>
    </source>
</reference>
<dbReference type="Pfam" id="PF08245">
    <property type="entry name" value="Mur_ligase_M"/>
    <property type="match status" value="1"/>
</dbReference>
<dbReference type="SUPFAM" id="SSF63418">
    <property type="entry name" value="MurE/MurF N-terminal domain"/>
    <property type="match status" value="1"/>
</dbReference>
<dbReference type="SUPFAM" id="SSF53244">
    <property type="entry name" value="MurD-like peptide ligases, peptide-binding domain"/>
    <property type="match status" value="1"/>
</dbReference>
<dbReference type="InterPro" id="IPR035911">
    <property type="entry name" value="MurE/MurF_N"/>
</dbReference>
<dbReference type="GO" id="GO:0008360">
    <property type="term" value="P:regulation of cell shape"/>
    <property type="evidence" value="ECO:0007669"/>
    <property type="project" value="UniProtKB-KW"/>
</dbReference>
<dbReference type="PANTHER" id="PTHR43024:SF1">
    <property type="entry name" value="UDP-N-ACETYLMURAMOYL-TRIPEPTIDE--D-ALANYL-D-ALANINE LIGASE"/>
    <property type="match status" value="1"/>
</dbReference>
<dbReference type="STRING" id="717606.PaecuDRAFT_0327"/>
<dbReference type="eggNOG" id="COG0770">
    <property type="taxonomic scope" value="Bacteria"/>
</dbReference>
<feature type="domain" description="Mur ligase C-terminal" evidence="13">
    <location>
        <begin position="322"/>
        <end position="452"/>
    </location>
</feature>
<dbReference type="GO" id="GO:0005524">
    <property type="term" value="F:ATP binding"/>
    <property type="evidence" value="ECO:0007669"/>
    <property type="project" value="UniProtKB-UniRule"/>
</dbReference>
<evidence type="ECO:0000259" key="12">
    <source>
        <dbReference type="Pfam" id="PF01225"/>
    </source>
</evidence>
<name>E0I3F2_9BACL</name>
<dbReference type="Gene3D" id="3.40.1190.10">
    <property type="entry name" value="Mur-like, catalytic domain"/>
    <property type="match status" value="1"/>
</dbReference>
<evidence type="ECO:0000256" key="4">
    <source>
        <dbReference type="ARBA" id="ARBA00022741"/>
    </source>
</evidence>
<accession>E0I3F2</accession>
<proteinExistence type="inferred from homology"/>
<feature type="domain" description="Mur ligase N-terminal catalytic" evidence="12">
    <location>
        <begin position="17"/>
        <end position="93"/>
    </location>
</feature>
<keyword evidence="4 10" id="KW-0547">Nucleotide-binding</keyword>
<dbReference type="PANTHER" id="PTHR43024">
    <property type="entry name" value="UDP-N-ACETYLMURAMOYL-TRIPEPTIDE--D-ALANYL-D-ALANINE LIGASE"/>
    <property type="match status" value="1"/>
</dbReference>
<dbReference type="Proteomes" id="UP000005387">
    <property type="component" value="Unassembled WGS sequence"/>
</dbReference>
<dbReference type="InterPro" id="IPR013221">
    <property type="entry name" value="Mur_ligase_cen"/>
</dbReference>
<evidence type="ECO:0000256" key="9">
    <source>
        <dbReference type="ARBA" id="ARBA00023316"/>
    </source>
</evidence>
<keyword evidence="1 10" id="KW-0963">Cytoplasm</keyword>
<dbReference type="Gene3D" id="3.40.1390.10">
    <property type="entry name" value="MurE/MurF, N-terminal domain"/>
    <property type="match status" value="1"/>
</dbReference>
<dbReference type="InterPro" id="IPR036615">
    <property type="entry name" value="Mur_ligase_C_dom_sf"/>
</dbReference>
<dbReference type="InterPro" id="IPR000713">
    <property type="entry name" value="Mur_ligase_N"/>
</dbReference>
<dbReference type="GO" id="GO:0009252">
    <property type="term" value="P:peptidoglycan biosynthetic process"/>
    <property type="evidence" value="ECO:0007669"/>
    <property type="project" value="UniProtKB-UniRule"/>
</dbReference>
<protein>
    <recommendedName>
        <fullName evidence="10 11">UDP-N-acetylmuramoyl-tripeptide--D-alanyl-D-alanine ligase</fullName>
        <ecNumber evidence="10 11">6.3.2.10</ecNumber>
    </recommendedName>
    <alternativeName>
        <fullName evidence="10">D-alanyl-D-alanine-adding enzyme</fullName>
    </alternativeName>
</protein>
<dbReference type="NCBIfam" id="TIGR01143">
    <property type="entry name" value="murF"/>
    <property type="match status" value="1"/>
</dbReference>
<dbReference type="UniPathway" id="UPA00219"/>
<dbReference type="GO" id="GO:0051301">
    <property type="term" value="P:cell division"/>
    <property type="evidence" value="ECO:0007669"/>
    <property type="project" value="UniProtKB-KW"/>
</dbReference>
<dbReference type="EMBL" id="AEDD01000001">
    <property type="protein sequence ID" value="EFM12816.1"/>
    <property type="molecule type" value="Genomic_DNA"/>
</dbReference>
<dbReference type="AlphaFoldDB" id="E0I3F2"/>
<dbReference type="SUPFAM" id="SSF53623">
    <property type="entry name" value="MurD-like peptide ligases, catalytic domain"/>
    <property type="match status" value="1"/>
</dbReference>
<dbReference type="InterPro" id="IPR005863">
    <property type="entry name" value="UDP-N-AcMur_synth"/>
</dbReference>
<dbReference type="GO" id="GO:0008766">
    <property type="term" value="F:UDP-N-acetylmuramoylalanyl-D-glutamyl-2,6-diaminopimelate-D-alanyl-D-alanine ligase activity"/>
    <property type="evidence" value="ECO:0007669"/>
    <property type="project" value="RHEA"/>
</dbReference>
<dbReference type="InterPro" id="IPR051046">
    <property type="entry name" value="MurCDEF_CellWall_CoF430Synth"/>
</dbReference>
<dbReference type="GO" id="GO:0071555">
    <property type="term" value="P:cell wall organization"/>
    <property type="evidence" value="ECO:0007669"/>
    <property type="project" value="UniProtKB-KW"/>
</dbReference>
<keyword evidence="9 10" id="KW-0961">Cell wall biogenesis/degradation</keyword>
<dbReference type="InterPro" id="IPR004101">
    <property type="entry name" value="Mur_ligase_C"/>
</dbReference>
<keyword evidence="8 10" id="KW-0131">Cell cycle</keyword>
<evidence type="ECO:0000256" key="11">
    <source>
        <dbReference type="RuleBase" id="RU004136"/>
    </source>
</evidence>
<comment type="subcellular location">
    <subcellularLocation>
        <location evidence="10 11">Cytoplasm</location>
    </subcellularLocation>
</comment>
<evidence type="ECO:0000256" key="8">
    <source>
        <dbReference type="ARBA" id="ARBA00023306"/>
    </source>
</evidence>
<dbReference type="GO" id="GO:0005737">
    <property type="term" value="C:cytoplasm"/>
    <property type="evidence" value="ECO:0007669"/>
    <property type="project" value="UniProtKB-SubCell"/>
</dbReference>
<keyword evidence="7 10" id="KW-0573">Peptidoglycan synthesis</keyword>
<dbReference type="InterPro" id="IPR036565">
    <property type="entry name" value="Mur-like_cat_sf"/>
</dbReference>
<keyword evidence="2 10" id="KW-0436">Ligase</keyword>
<dbReference type="EC" id="6.3.2.10" evidence="10 11"/>
<evidence type="ECO:0000256" key="10">
    <source>
        <dbReference type="HAMAP-Rule" id="MF_02019"/>
    </source>
</evidence>
<comment type="similarity">
    <text evidence="10">Belongs to the MurCDEF family. MurF subfamily.</text>
</comment>
<comment type="catalytic activity">
    <reaction evidence="10 11">
        <text>D-alanyl-D-alanine + UDP-N-acetyl-alpha-D-muramoyl-L-alanyl-gamma-D-glutamyl-meso-2,6-diaminopimelate + ATP = UDP-N-acetyl-alpha-D-muramoyl-L-alanyl-gamma-D-glutamyl-meso-2,6-diaminopimeloyl-D-alanyl-D-alanine + ADP + phosphate + H(+)</text>
        <dbReference type="Rhea" id="RHEA:28374"/>
        <dbReference type="ChEBI" id="CHEBI:15378"/>
        <dbReference type="ChEBI" id="CHEBI:30616"/>
        <dbReference type="ChEBI" id="CHEBI:43474"/>
        <dbReference type="ChEBI" id="CHEBI:57822"/>
        <dbReference type="ChEBI" id="CHEBI:61386"/>
        <dbReference type="ChEBI" id="CHEBI:83905"/>
        <dbReference type="ChEBI" id="CHEBI:456216"/>
        <dbReference type="EC" id="6.3.2.10"/>
    </reaction>
</comment>